<proteinExistence type="predicted"/>
<protein>
    <submittedName>
        <fullName evidence="1">Uncharacterized protein</fullName>
    </submittedName>
</protein>
<organism evidence="1 2">
    <name type="scientific">Empedobacter brevis</name>
    <dbReference type="NCBI Taxonomy" id="247"/>
    <lineage>
        <taxon>Bacteria</taxon>
        <taxon>Pseudomonadati</taxon>
        <taxon>Bacteroidota</taxon>
        <taxon>Flavobacteriia</taxon>
        <taxon>Flavobacteriales</taxon>
        <taxon>Weeksellaceae</taxon>
        <taxon>Empedobacter</taxon>
    </lineage>
</organism>
<dbReference type="Proteomes" id="UP001170959">
    <property type="component" value="Unassembled WGS sequence"/>
</dbReference>
<sequence length="68" mass="8076">MGIDQLIIEVQRKGFKVEHYESPVQFQITIQKKDQHLFSRIYVGVNILKRMETKNESSLKMLELINQN</sequence>
<gene>
    <name evidence="1" type="ORF">HX001_14320</name>
</gene>
<reference evidence="1" key="1">
    <citation type="submission" date="2020-06" db="EMBL/GenBank/DDBJ databases">
        <authorList>
            <person name="Dong N."/>
        </authorList>
    </citation>
    <scope>NUCLEOTIDE SEQUENCE</scope>
    <source>
        <strain evidence="1">R655-4</strain>
    </source>
</reference>
<evidence type="ECO:0000313" key="2">
    <source>
        <dbReference type="Proteomes" id="UP001170959"/>
    </source>
</evidence>
<dbReference type="AlphaFoldDB" id="A0AAJ1QGS2"/>
<dbReference type="RefSeq" id="WP_286494105.1">
    <property type="nucleotide sequence ID" value="NZ_JACAGJ010000008.1"/>
</dbReference>
<name>A0AAJ1QGS2_9FLAO</name>
<evidence type="ECO:0000313" key="1">
    <source>
        <dbReference type="EMBL" id="MDM1073661.1"/>
    </source>
</evidence>
<accession>A0AAJ1QGS2</accession>
<dbReference type="EMBL" id="JACAGJ010000008">
    <property type="protein sequence ID" value="MDM1073661.1"/>
    <property type="molecule type" value="Genomic_DNA"/>
</dbReference>
<reference evidence="1" key="2">
    <citation type="journal article" date="2022" name="Sci. Total Environ.">
        <title>Prevalence, transmission, and molecular epidemiology of tet(X)-positive bacteria among humans, animals, and environmental niches in China: An epidemiological, and genomic-based study.</title>
        <authorList>
            <person name="Dong N."/>
            <person name="Zeng Y."/>
            <person name="Cai C."/>
            <person name="Sun C."/>
            <person name="Lu J."/>
            <person name="Liu C."/>
            <person name="Zhou H."/>
            <person name="Sun Q."/>
            <person name="Shu L."/>
            <person name="Wang H."/>
            <person name="Wang Y."/>
            <person name="Wang S."/>
            <person name="Wu C."/>
            <person name="Chan E.W."/>
            <person name="Chen G."/>
            <person name="Shen Z."/>
            <person name="Chen S."/>
            <person name="Zhang R."/>
        </authorList>
    </citation>
    <scope>NUCLEOTIDE SEQUENCE</scope>
    <source>
        <strain evidence="1">R655-4</strain>
    </source>
</reference>
<comment type="caution">
    <text evidence="1">The sequence shown here is derived from an EMBL/GenBank/DDBJ whole genome shotgun (WGS) entry which is preliminary data.</text>
</comment>